<proteinExistence type="predicted"/>
<reference evidence="2 3" key="1">
    <citation type="submission" date="2024-02" db="EMBL/GenBank/DDBJ databases">
        <title>de novo genome assembly of Solanum bulbocastanum strain 11H21.</title>
        <authorList>
            <person name="Hosaka A.J."/>
        </authorList>
    </citation>
    <scope>NUCLEOTIDE SEQUENCE [LARGE SCALE GENOMIC DNA]</scope>
    <source>
        <tissue evidence="2">Young leaves</tissue>
    </source>
</reference>
<feature type="region of interest" description="Disordered" evidence="1">
    <location>
        <begin position="115"/>
        <end position="195"/>
    </location>
</feature>
<dbReference type="Proteomes" id="UP001371456">
    <property type="component" value="Unassembled WGS sequence"/>
</dbReference>
<evidence type="ECO:0000256" key="1">
    <source>
        <dbReference type="SAM" id="MobiDB-lite"/>
    </source>
</evidence>
<name>A0AAN8TFZ2_SOLBU</name>
<feature type="compositionally biased region" description="Polar residues" evidence="1">
    <location>
        <begin position="168"/>
        <end position="184"/>
    </location>
</feature>
<keyword evidence="3" id="KW-1185">Reference proteome</keyword>
<sequence>MNSTRGLVASPFPCKFDFMKCCSSADDKTVVKASGHIPRIINWVTKKDHPRLDYLMRIIFKEVNNSIECFDHNKVIDSDNYFQHPPVITSIKGKEKVVERSYPVKKKKKQYVLVSPKKSSPKAIKLPPRRQMPRQATRSQSANINTVEKHSDAGTSHTNKHVERKSVQDTTEMAQSKKSSGTTISRDEFEAFENR</sequence>
<accession>A0AAN8TFZ2</accession>
<evidence type="ECO:0000313" key="2">
    <source>
        <dbReference type="EMBL" id="KAK6784487.1"/>
    </source>
</evidence>
<dbReference type="PANTHER" id="PTHR48302">
    <property type="entry name" value="ULP1 PROTEASE FAMILY, C-TERMINAL CATALYTIC DOMAIN CONTAINING PROTEIN"/>
    <property type="match status" value="1"/>
</dbReference>
<organism evidence="2 3">
    <name type="scientific">Solanum bulbocastanum</name>
    <name type="common">Wild potato</name>
    <dbReference type="NCBI Taxonomy" id="147425"/>
    <lineage>
        <taxon>Eukaryota</taxon>
        <taxon>Viridiplantae</taxon>
        <taxon>Streptophyta</taxon>
        <taxon>Embryophyta</taxon>
        <taxon>Tracheophyta</taxon>
        <taxon>Spermatophyta</taxon>
        <taxon>Magnoliopsida</taxon>
        <taxon>eudicotyledons</taxon>
        <taxon>Gunneridae</taxon>
        <taxon>Pentapetalae</taxon>
        <taxon>asterids</taxon>
        <taxon>lamiids</taxon>
        <taxon>Solanales</taxon>
        <taxon>Solanaceae</taxon>
        <taxon>Solanoideae</taxon>
        <taxon>Solaneae</taxon>
        <taxon>Solanum</taxon>
    </lineage>
</organism>
<dbReference type="EMBL" id="JBANQN010000007">
    <property type="protein sequence ID" value="KAK6784487.1"/>
    <property type="molecule type" value="Genomic_DNA"/>
</dbReference>
<comment type="caution">
    <text evidence="2">The sequence shown here is derived from an EMBL/GenBank/DDBJ whole genome shotgun (WGS) entry which is preliminary data.</text>
</comment>
<dbReference type="AlphaFoldDB" id="A0AAN8TFZ2"/>
<feature type="compositionally biased region" description="Basic and acidic residues" evidence="1">
    <location>
        <begin position="185"/>
        <end position="195"/>
    </location>
</feature>
<feature type="compositionally biased region" description="Polar residues" evidence="1">
    <location>
        <begin position="134"/>
        <end position="146"/>
    </location>
</feature>
<protein>
    <submittedName>
        <fullName evidence="2">Uncharacterized protein</fullName>
    </submittedName>
</protein>
<dbReference type="PANTHER" id="PTHR48302:SF2">
    <property type="entry name" value="DUF1985 DOMAIN-CONTAINING PROTEIN"/>
    <property type="match status" value="1"/>
</dbReference>
<evidence type="ECO:0000313" key="3">
    <source>
        <dbReference type="Proteomes" id="UP001371456"/>
    </source>
</evidence>
<gene>
    <name evidence="2" type="ORF">RDI58_017942</name>
</gene>